<proteinExistence type="predicted"/>
<sequence length="69" mass="7487">MDDIIAVPQPTVLKKAIDVLITNDALSGDQLILELSRHGLSLKQVRDRGLLGLQKGTLNNKNQGSPIEL</sequence>
<keyword evidence="2" id="KW-1185">Reference proteome</keyword>
<accession>A0ABY7XCA9</accession>
<dbReference type="EMBL" id="CP118108">
    <property type="protein sequence ID" value="WDI02381.1"/>
    <property type="molecule type" value="Genomic_DNA"/>
</dbReference>
<dbReference type="RefSeq" id="WP_274337813.1">
    <property type="nucleotide sequence ID" value="NZ_CP118106.1"/>
</dbReference>
<evidence type="ECO:0000313" key="1">
    <source>
        <dbReference type="EMBL" id="WDI02381.1"/>
    </source>
</evidence>
<organism evidence="1 2">
    <name type="scientific">Paenibacillus urinalis</name>
    <dbReference type="NCBI Taxonomy" id="521520"/>
    <lineage>
        <taxon>Bacteria</taxon>
        <taxon>Bacillati</taxon>
        <taxon>Bacillota</taxon>
        <taxon>Bacilli</taxon>
        <taxon>Bacillales</taxon>
        <taxon>Paenibacillaceae</taxon>
        <taxon>Paenibacillus</taxon>
    </lineage>
</organism>
<reference evidence="1 2" key="1">
    <citation type="submission" date="2023-02" db="EMBL/GenBank/DDBJ databases">
        <title>Pathogen: clinical or host-associated sample.</title>
        <authorList>
            <person name="Hergert J."/>
            <person name="Casey R."/>
            <person name="Wagner J."/>
            <person name="Young E.L."/>
            <person name="Oakeson K.F."/>
        </authorList>
    </citation>
    <scope>NUCLEOTIDE SEQUENCE [LARGE SCALE GENOMIC DNA]</scope>
    <source>
        <strain evidence="1 2">2022CK-00829</strain>
    </source>
</reference>
<dbReference type="Proteomes" id="UP001221519">
    <property type="component" value="Chromosome"/>
</dbReference>
<protein>
    <submittedName>
        <fullName evidence="1">Uncharacterized protein</fullName>
    </submittedName>
</protein>
<name>A0ABY7XCA9_9BACL</name>
<gene>
    <name evidence="1" type="ORF">PUW25_24875</name>
</gene>
<evidence type="ECO:0000313" key="2">
    <source>
        <dbReference type="Proteomes" id="UP001221519"/>
    </source>
</evidence>